<dbReference type="STRING" id="4795.A0A225VUK0"/>
<name>A0A225VUK0_9STRA</name>
<dbReference type="InterPro" id="IPR027267">
    <property type="entry name" value="AH/BAR_dom_sf"/>
</dbReference>
<dbReference type="Gene3D" id="1.20.1270.60">
    <property type="entry name" value="Arfaptin homology (AH) domain/BAR domain"/>
    <property type="match status" value="1"/>
</dbReference>
<dbReference type="EMBL" id="NBNE01003013">
    <property type="protein sequence ID" value="OWZ08814.1"/>
    <property type="molecule type" value="Genomic_DNA"/>
</dbReference>
<dbReference type="AlphaFoldDB" id="A0A225VUK0"/>
<sequence>MLRKLFHSGGARESTSSSINSDATKKTEADGNGNRDTEFAEMVERLERFEADGNGNRDTEFAETVERLERFEAGLKDTINKLSRHCQAICEMVASSRELGSCVHNLYGGEEDEHQATASEARKLLSDVGTFRTSSIAPLQTILAGIPQLKVKCDHRNSAKSVALRYERKNRTKHHVALERFKEIDKEVVADVAAVLANDLPEISSQAIEKLLLQHQVITAQWMQAEVT</sequence>
<proteinExistence type="predicted"/>
<evidence type="ECO:0000313" key="3">
    <source>
        <dbReference type="Proteomes" id="UP000198211"/>
    </source>
</evidence>
<accession>A0A225VUK0</accession>
<dbReference type="OrthoDB" id="8170117at2759"/>
<dbReference type="SUPFAM" id="SSF103657">
    <property type="entry name" value="BAR/IMD domain-like"/>
    <property type="match status" value="1"/>
</dbReference>
<evidence type="ECO:0000313" key="2">
    <source>
        <dbReference type="EMBL" id="OWZ08814.1"/>
    </source>
</evidence>
<keyword evidence="3" id="KW-1185">Reference proteome</keyword>
<dbReference type="Proteomes" id="UP000198211">
    <property type="component" value="Unassembled WGS sequence"/>
</dbReference>
<organism evidence="2 3">
    <name type="scientific">Phytophthora megakarya</name>
    <dbReference type="NCBI Taxonomy" id="4795"/>
    <lineage>
        <taxon>Eukaryota</taxon>
        <taxon>Sar</taxon>
        <taxon>Stramenopiles</taxon>
        <taxon>Oomycota</taxon>
        <taxon>Peronosporomycetes</taxon>
        <taxon>Peronosporales</taxon>
        <taxon>Peronosporaceae</taxon>
        <taxon>Phytophthora</taxon>
    </lineage>
</organism>
<feature type="compositionally biased region" description="Basic and acidic residues" evidence="1">
    <location>
        <begin position="23"/>
        <end position="38"/>
    </location>
</feature>
<protein>
    <submittedName>
        <fullName evidence="2">Uncharacterized protein</fullName>
    </submittedName>
</protein>
<evidence type="ECO:0000256" key="1">
    <source>
        <dbReference type="SAM" id="MobiDB-lite"/>
    </source>
</evidence>
<comment type="caution">
    <text evidence="2">The sequence shown here is derived from an EMBL/GenBank/DDBJ whole genome shotgun (WGS) entry which is preliminary data.</text>
</comment>
<feature type="compositionally biased region" description="Polar residues" evidence="1">
    <location>
        <begin position="13"/>
        <end position="22"/>
    </location>
</feature>
<feature type="region of interest" description="Disordered" evidence="1">
    <location>
        <begin position="1"/>
        <end position="38"/>
    </location>
</feature>
<feature type="non-terminal residue" evidence="2">
    <location>
        <position position="228"/>
    </location>
</feature>
<gene>
    <name evidence="2" type="ORF">PHMEG_00018583</name>
</gene>
<reference evidence="3" key="1">
    <citation type="submission" date="2017-03" db="EMBL/GenBank/DDBJ databases">
        <title>Phytopthora megakarya and P. palmivora, two closely related causual agents of cacao black pod achieved similar genome size and gene model numbers by different mechanisms.</title>
        <authorList>
            <person name="Ali S."/>
            <person name="Shao J."/>
            <person name="Larry D.J."/>
            <person name="Kronmiller B."/>
            <person name="Shen D."/>
            <person name="Strem M.D."/>
            <person name="Melnick R.L."/>
            <person name="Guiltinan M.J."/>
            <person name="Tyler B.M."/>
            <person name="Meinhardt L.W."/>
            <person name="Bailey B.A."/>
        </authorList>
    </citation>
    <scope>NUCLEOTIDE SEQUENCE [LARGE SCALE GENOMIC DNA]</scope>
    <source>
        <strain evidence="3">zdho120</strain>
    </source>
</reference>